<evidence type="ECO:0000313" key="6">
    <source>
        <dbReference type="Proteomes" id="UP001604002"/>
    </source>
</evidence>
<dbReference type="PANTHER" id="PTHR30154:SF34">
    <property type="entry name" value="TRANSCRIPTIONAL REGULATOR AZLB"/>
    <property type="match status" value="1"/>
</dbReference>
<evidence type="ECO:0000259" key="4">
    <source>
        <dbReference type="PROSITE" id="PS50956"/>
    </source>
</evidence>
<dbReference type="EMBL" id="JBAFVH010000011">
    <property type="protein sequence ID" value="MFG1374287.1"/>
    <property type="molecule type" value="Genomic_DNA"/>
</dbReference>
<dbReference type="InterPro" id="IPR019885">
    <property type="entry name" value="Tscrpt_reg_HTH_AsnC-type_CS"/>
</dbReference>
<dbReference type="Proteomes" id="UP001604002">
    <property type="component" value="Unassembled WGS sequence"/>
</dbReference>
<organism evidence="5 6">
    <name type="scientific">Xanthobacter oligotrophicus</name>
    <dbReference type="NCBI Taxonomy" id="2607286"/>
    <lineage>
        <taxon>Bacteria</taxon>
        <taxon>Pseudomonadati</taxon>
        <taxon>Pseudomonadota</taxon>
        <taxon>Alphaproteobacteria</taxon>
        <taxon>Hyphomicrobiales</taxon>
        <taxon>Xanthobacteraceae</taxon>
        <taxon>Xanthobacter</taxon>
    </lineage>
</organism>
<keyword evidence="3" id="KW-0804">Transcription</keyword>
<dbReference type="InterPro" id="IPR036390">
    <property type="entry name" value="WH_DNA-bd_sf"/>
</dbReference>
<name>A0ABW7A0P8_9HYPH</name>
<dbReference type="InterPro" id="IPR036388">
    <property type="entry name" value="WH-like_DNA-bd_sf"/>
</dbReference>
<comment type="caution">
    <text evidence="5">The sequence shown here is derived from an EMBL/GenBank/DDBJ whole genome shotgun (WGS) entry which is preliminary data.</text>
</comment>
<keyword evidence="1" id="KW-0805">Transcription regulation</keyword>
<evidence type="ECO:0000256" key="1">
    <source>
        <dbReference type="ARBA" id="ARBA00023015"/>
    </source>
</evidence>
<dbReference type="InterPro" id="IPR019888">
    <property type="entry name" value="Tscrpt_reg_AsnC-like"/>
</dbReference>
<evidence type="ECO:0000256" key="3">
    <source>
        <dbReference type="ARBA" id="ARBA00023163"/>
    </source>
</evidence>
<dbReference type="CDD" id="cd00090">
    <property type="entry name" value="HTH_ARSR"/>
    <property type="match status" value="1"/>
</dbReference>
<dbReference type="Gene3D" id="3.30.70.920">
    <property type="match status" value="1"/>
</dbReference>
<dbReference type="SUPFAM" id="SSF46785">
    <property type="entry name" value="Winged helix' DNA-binding domain"/>
    <property type="match status" value="1"/>
</dbReference>
<dbReference type="RefSeq" id="WP_393993944.1">
    <property type="nucleotide sequence ID" value="NZ_JBAFVH010000011.1"/>
</dbReference>
<accession>A0ABW7A0P8</accession>
<dbReference type="Pfam" id="PF13412">
    <property type="entry name" value="HTH_24"/>
    <property type="match status" value="1"/>
</dbReference>
<protein>
    <submittedName>
        <fullName evidence="5">Lrp/AsnC family transcriptional regulator</fullName>
    </submittedName>
</protein>
<dbReference type="InterPro" id="IPR000485">
    <property type="entry name" value="AsnC-type_HTH_dom"/>
</dbReference>
<dbReference type="InterPro" id="IPR019887">
    <property type="entry name" value="Tscrpt_reg_AsnC/Lrp_C"/>
</dbReference>
<keyword evidence="6" id="KW-1185">Reference proteome</keyword>
<dbReference type="PANTHER" id="PTHR30154">
    <property type="entry name" value="LEUCINE-RESPONSIVE REGULATORY PROTEIN"/>
    <property type="match status" value="1"/>
</dbReference>
<reference evidence="5 6" key="1">
    <citation type="submission" date="2024-02" db="EMBL/GenBank/DDBJ databases">
        <title>Expansion and revision of Xanthobacter and proposal of Roseixanthobacter gen. nov.</title>
        <authorList>
            <person name="Soltysiak M.P.M."/>
            <person name="Jalihal A."/>
            <person name="Ory A."/>
            <person name="Chrisophersen C."/>
            <person name="Lee A.D."/>
            <person name="Boulton J."/>
            <person name="Springer M."/>
        </authorList>
    </citation>
    <scope>NUCLEOTIDE SEQUENCE [LARGE SCALE GENOMIC DNA]</scope>
    <source>
        <strain evidence="5 6">23A</strain>
    </source>
</reference>
<dbReference type="PROSITE" id="PS00519">
    <property type="entry name" value="HTH_ASNC_1"/>
    <property type="match status" value="1"/>
</dbReference>
<keyword evidence="2" id="KW-0238">DNA-binding</keyword>
<sequence length="156" mass="17550">MLPRALDTTDRKILRELQREGKLTNAELASRVGLSPSPCLARVRALEHDGVISRYVALVQPETLGLGISVFIQVTLERQVEPALETFEARMASYPEVMECYLMTGDSDYLLRVLVRDITELQRFIVQNLSKIPAVANIKSSFALKQVKYNTALPME</sequence>
<evidence type="ECO:0000256" key="2">
    <source>
        <dbReference type="ARBA" id="ARBA00023125"/>
    </source>
</evidence>
<feature type="domain" description="HTH asnC-type" evidence="4">
    <location>
        <begin position="6"/>
        <end position="67"/>
    </location>
</feature>
<dbReference type="Pfam" id="PF01037">
    <property type="entry name" value="AsnC_trans_reg"/>
    <property type="match status" value="1"/>
</dbReference>
<dbReference type="PROSITE" id="PS50956">
    <property type="entry name" value="HTH_ASNC_2"/>
    <property type="match status" value="1"/>
</dbReference>
<evidence type="ECO:0000313" key="5">
    <source>
        <dbReference type="EMBL" id="MFG1374287.1"/>
    </source>
</evidence>
<dbReference type="Gene3D" id="1.10.10.10">
    <property type="entry name" value="Winged helix-like DNA-binding domain superfamily/Winged helix DNA-binding domain"/>
    <property type="match status" value="1"/>
</dbReference>
<gene>
    <name evidence="5" type="ORF">V5F32_19070</name>
</gene>
<dbReference type="SMART" id="SM00344">
    <property type="entry name" value="HTH_ASNC"/>
    <property type="match status" value="1"/>
</dbReference>
<dbReference type="PRINTS" id="PR00033">
    <property type="entry name" value="HTHASNC"/>
</dbReference>
<dbReference type="SUPFAM" id="SSF54909">
    <property type="entry name" value="Dimeric alpha+beta barrel"/>
    <property type="match status" value="1"/>
</dbReference>
<dbReference type="InterPro" id="IPR011991">
    <property type="entry name" value="ArsR-like_HTH"/>
</dbReference>
<dbReference type="InterPro" id="IPR011008">
    <property type="entry name" value="Dimeric_a/b-barrel"/>
</dbReference>
<proteinExistence type="predicted"/>